<reference evidence="10" key="2">
    <citation type="submission" date="2016-04" db="EMBL/GenBank/DDBJ databases">
        <title>First Complete Genome Sequence of a Subdivision 6 Acidobacterium.</title>
        <authorList>
            <person name="Huang S."/>
            <person name="Vieira S."/>
            <person name="Bunk B."/>
            <person name="Riedel T."/>
            <person name="Sproeer C."/>
            <person name="Overmann J."/>
        </authorList>
    </citation>
    <scope>NUCLEOTIDE SEQUENCE [LARGE SCALE GENOMIC DNA]</scope>
    <source>
        <strain evidence="10">DSM 100886 HEG_-6_39</strain>
    </source>
</reference>
<dbReference type="STRING" id="1855912.LuPra_04279"/>
<feature type="transmembrane region" description="Helical" evidence="6">
    <location>
        <begin position="774"/>
        <end position="796"/>
    </location>
</feature>
<dbReference type="InterPro" id="IPR038766">
    <property type="entry name" value="Membrane_comp_ABC_pdt"/>
</dbReference>
<dbReference type="RefSeq" id="WP_110172621.1">
    <property type="nucleotide sequence ID" value="NZ_CP015136.1"/>
</dbReference>
<keyword evidence="5 6" id="KW-0472">Membrane</keyword>
<feature type="transmembrane region" description="Helical" evidence="6">
    <location>
        <begin position="260"/>
        <end position="284"/>
    </location>
</feature>
<dbReference type="GO" id="GO:0005886">
    <property type="term" value="C:plasma membrane"/>
    <property type="evidence" value="ECO:0007669"/>
    <property type="project" value="UniProtKB-SubCell"/>
</dbReference>
<protein>
    <submittedName>
        <fullName evidence="9">Outer membrane-specific lipoprotein transporter subunit LolC</fullName>
    </submittedName>
</protein>
<dbReference type="InterPro" id="IPR025857">
    <property type="entry name" value="MacB_PCD"/>
</dbReference>
<comment type="subcellular location">
    <subcellularLocation>
        <location evidence="1">Cell membrane</location>
        <topology evidence="1">Multi-pass membrane protein</topology>
    </subcellularLocation>
</comment>
<proteinExistence type="predicted"/>
<evidence type="ECO:0000256" key="1">
    <source>
        <dbReference type="ARBA" id="ARBA00004651"/>
    </source>
</evidence>
<evidence type="ECO:0000259" key="7">
    <source>
        <dbReference type="Pfam" id="PF02687"/>
    </source>
</evidence>
<keyword evidence="2" id="KW-1003">Cell membrane</keyword>
<dbReference type="KEGG" id="abac:LuPra_04279"/>
<evidence type="ECO:0000256" key="3">
    <source>
        <dbReference type="ARBA" id="ARBA00022692"/>
    </source>
</evidence>
<evidence type="ECO:0000313" key="10">
    <source>
        <dbReference type="Proteomes" id="UP000076079"/>
    </source>
</evidence>
<feature type="domain" description="ABC3 transporter permease C-terminal" evidence="7">
    <location>
        <begin position="726"/>
        <end position="836"/>
    </location>
</feature>
<feature type="domain" description="MacB-like periplasmic core" evidence="8">
    <location>
        <begin position="22"/>
        <end position="197"/>
    </location>
</feature>
<dbReference type="Pfam" id="PF12704">
    <property type="entry name" value="MacB_PCD"/>
    <property type="match status" value="1"/>
</dbReference>
<dbReference type="AlphaFoldDB" id="A0A143PR07"/>
<sequence>MFTLRMVWRELRAAWGRLLFFFLCVAIGVGAIAALRSVIQNVRAALVGQARVLTAADVVFSTNRPWPADVRAKVDAAIRKAPVRQSVEVVEFATMVRPSDESKPIARMAELQAVDSGYPLYGTFVLRGGQRFTQALLDDQGVLVRPELLVQLGIAVGDKVRIGESTFTIRGVIESEPGRRAGMFSLGPRVIIARRDLEGTGLLSFGSRARFAILLRVDEAGIEPLVEGVRAQFKGSFVSARSYRSTEDRLGEDLRVAENYLSLIGFVMVVLGGIGVWSVTRVFIGQRVRSIAVMKCLGATSRQILGIYIAQVATLGLLGSLLGLVLGAVALRFLPGGIFGLDRLDARLTPQASAQAVAIGVLVSLLFALVPLLEVRRVRPLWLLRDESARTSLGGRLRRIDWVQWATVVIVGIALALVASWQAASLKAGAIVSIGLLGITAALFGTSALVVRAVRPLRRTRVFALRHAVLSLARPGNQTRVILLAVGLGAFFILGVRLVQATLLDQFSVDLRPDAPDMFLLDVQRDQAADVERVIKATPGAAGLRLIPVLRARVTGVRGTTEKVDGIEGVQGRQGLGREFVITYRARLEANETLVDGAMWATPAEGMAEVSIEESLRRNAGLQMGDIVRFDVLGRVIEAKVTSVRDVDWNDMRTGGFMFVFRPGVLEKAPHGFMGVLRAPDSPEARARLQRDLVDAHSNVSAVDVREVVKAAQGILGNVTLAITAVGGLALFSGILIVIGSVAMTRFQRLYESAILKTLGATPRTVMAMVAMEYLGLGALGGLVGAAGALVLSWALSRYLFEMPWHPAPLTLVLGVVLTSAVVGAVGVLASLDVVRRRPLAVLRAE</sequence>
<organism evidence="9 10">
    <name type="scientific">Luteitalea pratensis</name>
    <dbReference type="NCBI Taxonomy" id="1855912"/>
    <lineage>
        <taxon>Bacteria</taxon>
        <taxon>Pseudomonadati</taxon>
        <taxon>Acidobacteriota</taxon>
        <taxon>Vicinamibacteria</taxon>
        <taxon>Vicinamibacterales</taxon>
        <taxon>Vicinamibacteraceae</taxon>
        <taxon>Luteitalea</taxon>
    </lineage>
</organism>
<evidence type="ECO:0000259" key="8">
    <source>
        <dbReference type="Pfam" id="PF12704"/>
    </source>
</evidence>
<feature type="domain" description="ABC3 transporter permease C-terminal" evidence="7">
    <location>
        <begin position="263"/>
        <end position="378"/>
    </location>
</feature>
<feature type="transmembrane region" description="Helical" evidence="6">
    <location>
        <begin position="715"/>
        <end position="739"/>
    </location>
</feature>
<evidence type="ECO:0000256" key="5">
    <source>
        <dbReference type="ARBA" id="ARBA00023136"/>
    </source>
</evidence>
<dbReference type="PANTHER" id="PTHR30287">
    <property type="entry name" value="MEMBRANE COMPONENT OF PREDICTED ABC SUPERFAMILY METABOLITE UPTAKE TRANSPORTER"/>
    <property type="match status" value="1"/>
</dbReference>
<dbReference type="Pfam" id="PF02687">
    <property type="entry name" value="FtsX"/>
    <property type="match status" value="2"/>
</dbReference>
<accession>A0A143PR07</accession>
<dbReference type="OrthoDB" id="100558at2"/>
<dbReference type="InterPro" id="IPR003838">
    <property type="entry name" value="ABC3_permease_C"/>
</dbReference>
<feature type="transmembrane region" description="Helical" evidence="6">
    <location>
        <begin position="354"/>
        <end position="375"/>
    </location>
</feature>
<reference evidence="9 10" key="1">
    <citation type="journal article" date="2016" name="Genome Announc.">
        <title>First Complete Genome Sequence of a Subdivision 6 Acidobacterium Strain.</title>
        <authorList>
            <person name="Huang S."/>
            <person name="Vieira S."/>
            <person name="Bunk B."/>
            <person name="Riedel T."/>
            <person name="Sproer C."/>
            <person name="Overmann J."/>
        </authorList>
    </citation>
    <scope>NUCLEOTIDE SEQUENCE [LARGE SCALE GENOMIC DNA]</scope>
    <source>
        <strain evidence="10">DSM 100886 HEG_-6_39</strain>
    </source>
</reference>
<dbReference type="PANTHER" id="PTHR30287:SF1">
    <property type="entry name" value="INNER MEMBRANE PROTEIN"/>
    <property type="match status" value="1"/>
</dbReference>
<evidence type="ECO:0000256" key="4">
    <source>
        <dbReference type="ARBA" id="ARBA00022989"/>
    </source>
</evidence>
<evidence type="ECO:0000256" key="6">
    <source>
        <dbReference type="SAM" id="Phobius"/>
    </source>
</evidence>
<evidence type="ECO:0000256" key="2">
    <source>
        <dbReference type="ARBA" id="ARBA00022475"/>
    </source>
</evidence>
<keyword evidence="10" id="KW-1185">Reference proteome</keyword>
<dbReference type="EMBL" id="CP015136">
    <property type="protein sequence ID" value="AMY11035.1"/>
    <property type="molecule type" value="Genomic_DNA"/>
</dbReference>
<gene>
    <name evidence="9" type="ORF">LuPra_04279</name>
</gene>
<feature type="transmembrane region" description="Helical" evidence="6">
    <location>
        <begin position="481"/>
        <end position="499"/>
    </location>
</feature>
<keyword evidence="3 6" id="KW-0812">Transmembrane</keyword>
<name>A0A143PR07_LUTPR</name>
<keyword evidence="9" id="KW-0449">Lipoprotein</keyword>
<feature type="transmembrane region" description="Helical" evidence="6">
    <location>
        <begin position="305"/>
        <end position="334"/>
    </location>
</feature>
<dbReference type="Proteomes" id="UP000076079">
    <property type="component" value="Chromosome"/>
</dbReference>
<evidence type="ECO:0000313" key="9">
    <source>
        <dbReference type="EMBL" id="AMY11035.1"/>
    </source>
</evidence>
<keyword evidence="4 6" id="KW-1133">Transmembrane helix</keyword>
<feature type="transmembrane region" description="Helical" evidence="6">
    <location>
        <begin position="430"/>
        <end position="451"/>
    </location>
</feature>
<feature type="transmembrane region" description="Helical" evidence="6">
    <location>
        <begin position="402"/>
        <end position="424"/>
    </location>
</feature>
<feature type="transmembrane region" description="Helical" evidence="6">
    <location>
        <begin position="808"/>
        <end position="830"/>
    </location>
</feature>